<dbReference type="AlphaFoldDB" id="A0AA35MB27"/>
<accession>A0AA35MB27</accession>
<feature type="region of interest" description="Disordered" evidence="1">
    <location>
        <begin position="1"/>
        <end position="26"/>
    </location>
</feature>
<gene>
    <name evidence="2" type="ORF">CCHLO57077_00007354</name>
</gene>
<protein>
    <submittedName>
        <fullName evidence="2">Uncharacterized protein</fullName>
    </submittedName>
</protein>
<feature type="compositionally biased region" description="Basic residues" evidence="1">
    <location>
        <begin position="11"/>
        <end position="24"/>
    </location>
</feature>
<evidence type="ECO:0000313" key="3">
    <source>
        <dbReference type="Proteomes" id="UP001160390"/>
    </source>
</evidence>
<comment type="caution">
    <text evidence="2">The sequence shown here is derived from an EMBL/GenBank/DDBJ whole genome shotgun (WGS) entry which is preliminary data.</text>
</comment>
<name>A0AA35MB27_9HYPO</name>
<dbReference type="Proteomes" id="UP001160390">
    <property type="component" value="Unassembled WGS sequence"/>
</dbReference>
<keyword evidence="3" id="KW-1185">Reference proteome</keyword>
<evidence type="ECO:0000256" key="1">
    <source>
        <dbReference type="SAM" id="MobiDB-lite"/>
    </source>
</evidence>
<sequence>MTKPKRESSRRNKYNKPKSSKLHLTRSVSQTLTRYVEVSLKKHSSGGIGRSTVVGDSAETTGKEVLPVRPSSNAAEIVVHISGRQRVLIANGDVIDSREMLVLGDTRDSRKPDYRLGAEQQGTDGIVTGAKICLHCGWDGMIAAFMPGQSIVGMSLEVVEGQRRDLMMEDGSGRSV</sequence>
<evidence type="ECO:0000313" key="2">
    <source>
        <dbReference type="EMBL" id="CAI6092931.1"/>
    </source>
</evidence>
<organism evidence="2 3">
    <name type="scientific">Clonostachys chloroleuca</name>
    <dbReference type="NCBI Taxonomy" id="1926264"/>
    <lineage>
        <taxon>Eukaryota</taxon>
        <taxon>Fungi</taxon>
        <taxon>Dikarya</taxon>
        <taxon>Ascomycota</taxon>
        <taxon>Pezizomycotina</taxon>
        <taxon>Sordariomycetes</taxon>
        <taxon>Hypocreomycetidae</taxon>
        <taxon>Hypocreales</taxon>
        <taxon>Bionectriaceae</taxon>
        <taxon>Clonostachys</taxon>
    </lineage>
</organism>
<dbReference type="EMBL" id="CABFNP030001239">
    <property type="protein sequence ID" value="CAI6092931.1"/>
    <property type="molecule type" value="Genomic_DNA"/>
</dbReference>
<reference evidence="2" key="1">
    <citation type="submission" date="2023-01" db="EMBL/GenBank/DDBJ databases">
        <authorList>
            <person name="Piombo E."/>
        </authorList>
    </citation>
    <scope>NUCLEOTIDE SEQUENCE</scope>
</reference>
<proteinExistence type="predicted"/>
<feature type="compositionally biased region" description="Basic and acidic residues" evidence="1">
    <location>
        <begin position="1"/>
        <end position="10"/>
    </location>
</feature>